<evidence type="ECO:0000313" key="3">
    <source>
        <dbReference type="Proteomes" id="UP000266183"/>
    </source>
</evidence>
<gene>
    <name evidence="2" type="ORF">D4L85_07295</name>
</gene>
<proteinExistence type="predicted"/>
<feature type="chain" id="PRO_5017356034" evidence="1">
    <location>
        <begin position="24"/>
        <end position="428"/>
    </location>
</feature>
<evidence type="ECO:0000256" key="1">
    <source>
        <dbReference type="SAM" id="SignalP"/>
    </source>
</evidence>
<protein>
    <submittedName>
        <fullName evidence="2">Phosphatase PAP2 family protein</fullName>
    </submittedName>
</protein>
<evidence type="ECO:0000313" key="2">
    <source>
        <dbReference type="EMBL" id="AYB30400.1"/>
    </source>
</evidence>
<dbReference type="InterPro" id="IPR036938">
    <property type="entry name" value="PAP2/HPO_sf"/>
</dbReference>
<keyword evidence="3" id="KW-1185">Reference proteome</keyword>
<keyword evidence="1" id="KW-0732">Signal</keyword>
<accession>A0A385SLU2</accession>
<dbReference type="InterPro" id="IPR052559">
    <property type="entry name" value="V-haloperoxidase"/>
</dbReference>
<name>A0A385SLU2_9BACT</name>
<feature type="signal peptide" evidence="1">
    <location>
        <begin position="1"/>
        <end position="23"/>
    </location>
</feature>
<dbReference type="KEGG" id="chk:D4L85_07295"/>
<organism evidence="2 3">
    <name type="scientific">Chryseolinea soli</name>
    <dbReference type="NCBI Taxonomy" id="2321403"/>
    <lineage>
        <taxon>Bacteria</taxon>
        <taxon>Pseudomonadati</taxon>
        <taxon>Bacteroidota</taxon>
        <taxon>Cytophagia</taxon>
        <taxon>Cytophagales</taxon>
        <taxon>Fulvivirgaceae</taxon>
        <taxon>Chryseolinea</taxon>
    </lineage>
</organism>
<dbReference type="EMBL" id="CP032382">
    <property type="protein sequence ID" value="AYB30400.1"/>
    <property type="molecule type" value="Genomic_DNA"/>
</dbReference>
<reference evidence="3" key="1">
    <citation type="submission" date="2018-09" db="EMBL/GenBank/DDBJ databases">
        <title>Chryseolinea sp. KIS68-18 isolated from soil.</title>
        <authorList>
            <person name="Weon H.-Y."/>
            <person name="Kwon S.-W."/>
            <person name="Lee S.A."/>
        </authorList>
    </citation>
    <scope>NUCLEOTIDE SEQUENCE [LARGE SCALE GENOMIC DNA]</scope>
    <source>
        <strain evidence="3">KIS68-18</strain>
    </source>
</reference>
<dbReference type="PANTHER" id="PTHR34599:SF1">
    <property type="entry name" value="PHOSPHATIDIC ACID PHOSPHATASE TYPE 2_HALOPEROXIDASE DOMAIN-CONTAINING PROTEIN"/>
    <property type="match status" value="1"/>
</dbReference>
<dbReference type="OrthoDB" id="7793240at2"/>
<dbReference type="SUPFAM" id="SSF48317">
    <property type="entry name" value="Acid phosphatase/Vanadium-dependent haloperoxidase"/>
    <property type="match status" value="1"/>
</dbReference>
<dbReference type="PANTHER" id="PTHR34599">
    <property type="entry name" value="PEROXIDASE-RELATED"/>
    <property type="match status" value="1"/>
</dbReference>
<dbReference type="Proteomes" id="UP000266183">
    <property type="component" value="Chromosome"/>
</dbReference>
<dbReference type="CDD" id="cd03398">
    <property type="entry name" value="PAP2_haloperoxidase"/>
    <property type="match status" value="1"/>
</dbReference>
<sequence>MKKLIPQSMALLMLFLISIGVPAKDTSSGKLLSDWIGVHLKLVRTTQGVAHVAYSRHFSYTAIACYESEIIGDKKYRSLAGQLQGLNSLPLFTSPTQGEPAASVNAAYAAMLRHFYGKNSNAYLIDSTEAANIAWLQQCGVTKDALSASSEFGKSVALAIIQWSETDGSEKADAPYSPPAGEGQWQLTPPSFSKAAMPYWENMRSLVSGSGTNVFAKMPPQYSLDPNSDYQKMVKEVYDVSLHLSEEQKNIALFWDDSPGEHLTVFGHWSSIVAQLIDAKKLSLLSGAEAYVKMHIALQDATMVAWHGKYLYNVLRPVSNIQKTMKAGWLPLIETPPHPEFPAAHATFSTAAATGLTSALGEGVALTDNTYAYLGMPARKFPSIKDAAKEAGRSRLYGGIHYSFSINEGSAIGERTALNALKKLKFKN</sequence>
<dbReference type="Gene3D" id="1.10.606.20">
    <property type="match status" value="1"/>
</dbReference>
<dbReference type="AlphaFoldDB" id="A0A385SLU2"/>
<dbReference type="RefSeq" id="WP_119753711.1">
    <property type="nucleotide sequence ID" value="NZ_CP032382.1"/>
</dbReference>